<dbReference type="PANTHER" id="PTHR10954">
    <property type="entry name" value="RIBONUCLEASE H2 SUBUNIT A"/>
    <property type="match status" value="1"/>
</dbReference>
<dbReference type="PROSITE" id="PS51975">
    <property type="entry name" value="RNASE_H_2"/>
    <property type="match status" value="1"/>
</dbReference>
<dbReference type="InterPro" id="IPR036397">
    <property type="entry name" value="RNaseH_sf"/>
</dbReference>
<keyword evidence="9 14" id="KW-0540">Nuclease</keyword>
<evidence type="ECO:0000256" key="11">
    <source>
        <dbReference type="ARBA" id="ARBA00022759"/>
    </source>
</evidence>
<evidence type="ECO:0000256" key="2">
    <source>
        <dbReference type="ARBA" id="ARBA00001946"/>
    </source>
</evidence>
<gene>
    <name evidence="14" type="primary">rnhB</name>
    <name evidence="18" type="ORF">AUP43_00555</name>
</gene>
<dbReference type="GO" id="GO:0004523">
    <property type="term" value="F:RNA-DNA hybrid ribonuclease activity"/>
    <property type="evidence" value="ECO:0007669"/>
    <property type="project" value="UniProtKB-UniRule"/>
</dbReference>
<dbReference type="GO" id="GO:0032299">
    <property type="term" value="C:ribonuclease H2 complex"/>
    <property type="evidence" value="ECO:0007669"/>
    <property type="project" value="TreeGrafter"/>
</dbReference>
<comment type="function">
    <text evidence="3 14 16">Endonuclease that specifically degrades the RNA of RNA-DNA hybrids.</text>
</comment>
<dbReference type="AlphaFoldDB" id="A0A154WH46"/>
<dbReference type="GO" id="GO:0003723">
    <property type="term" value="F:RNA binding"/>
    <property type="evidence" value="ECO:0007669"/>
    <property type="project" value="UniProtKB-UniRule"/>
</dbReference>
<comment type="cofactor">
    <cofactor evidence="2">
        <name>Mg(2+)</name>
        <dbReference type="ChEBI" id="CHEBI:18420"/>
    </cofactor>
</comment>
<evidence type="ECO:0000256" key="16">
    <source>
        <dbReference type="RuleBase" id="RU003515"/>
    </source>
</evidence>
<keyword evidence="12 14" id="KW-0378">Hydrolase</keyword>
<dbReference type="Gene3D" id="3.30.420.10">
    <property type="entry name" value="Ribonuclease H-like superfamily/Ribonuclease H"/>
    <property type="match status" value="1"/>
</dbReference>
<comment type="caution">
    <text evidence="18">The sequence shown here is derived from an EMBL/GenBank/DDBJ whole genome shotgun (WGS) entry which is preliminary data.</text>
</comment>
<evidence type="ECO:0000313" key="18">
    <source>
        <dbReference type="EMBL" id="KZD12864.1"/>
    </source>
</evidence>
<evidence type="ECO:0000256" key="8">
    <source>
        <dbReference type="ARBA" id="ARBA00022490"/>
    </source>
</evidence>
<sequence>MPHLELERAAGGIVAGIDEAGRGPWAGPVVAAAVVLDETRLPPDIAAAIDDSKKLTAERRLALIEAIRCCAWIGIGAASAAEIDRLNILQATYLAMQRALRRLPVAPCLALVDGNRAPALPCRVQTVIGGDALSLSIAAASIVAKVTRDRAMQRLDLRYAGYGWSTNVGYGTAEHQAGLASRGPTRHHRQSFRPIQMLLAPAVGDALA</sequence>
<evidence type="ECO:0000256" key="5">
    <source>
        <dbReference type="ARBA" id="ARBA00007383"/>
    </source>
</evidence>
<accession>A0A154WH46</accession>
<dbReference type="Pfam" id="PF01351">
    <property type="entry name" value="RNase_HII"/>
    <property type="match status" value="1"/>
</dbReference>
<keyword evidence="19" id="KW-1185">Reference proteome</keyword>
<dbReference type="InterPro" id="IPR024567">
    <property type="entry name" value="RNase_HII/HIII_dom"/>
</dbReference>
<keyword evidence="13 14" id="KW-0464">Manganese</keyword>
<comment type="subcellular location">
    <subcellularLocation>
        <location evidence="4 14">Cytoplasm</location>
    </subcellularLocation>
</comment>
<dbReference type="GO" id="GO:0043137">
    <property type="term" value="P:DNA replication, removal of RNA primer"/>
    <property type="evidence" value="ECO:0007669"/>
    <property type="project" value="TreeGrafter"/>
</dbReference>
<dbReference type="RefSeq" id="WP_067551118.1">
    <property type="nucleotide sequence ID" value="NZ_LPXN01000001.1"/>
</dbReference>
<evidence type="ECO:0000256" key="15">
    <source>
        <dbReference type="PROSITE-ProRule" id="PRU01319"/>
    </source>
</evidence>
<evidence type="ECO:0000256" key="1">
    <source>
        <dbReference type="ARBA" id="ARBA00000077"/>
    </source>
</evidence>
<dbReference type="InterPro" id="IPR001352">
    <property type="entry name" value="RNase_HII/HIII"/>
</dbReference>
<organism evidence="18 19">
    <name type="scientific">Oceanibaculum pacificum</name>
    <dbReference type="NCBI Taxonomy" id="580166"/>
    <lineage>
        <taxon>Bacteria</taxon>
        <taxon>Pseudomonadati</taxon>
        <taxon>Pseudomonadota</taxon>
        <taxon>Alphaproteobacteria</taxon>
        <taxon>Rhodospirillales</taxon>
        <taxon>Oceanibaculaceae</taxon>
        <taxon>Oceanibaculum</taxon>
    </lineage>
</organism>
<feature type="binding site" evidence="14 15">
    <location>
        <position position="18"/>
    </location>
    <ligand>
        <name>a divalent metal cation</name>
        <dbReference type="ChEBI" id="CHEBI:60240"/>
    </ligand>
</feature>
<dbReference type="InterPro" id="IPR012337">
    <property type="entry name" value="RNaseH-like_sf"/>
</dbReference>
<evidence type="ECO:0000256" key="3">
    <source>
        <dbReference type="ARBA" id="ARBA00004065"/>
    </source>
</evidence>
<dbReference type="GO" id="GO:0006298">
    <property type="term" value="P:mismatch repair"/>
    <property type="evidence" value="ECO:0007669"/>
    <property type="project" value="TreeGrafter"/>
</dbReference>
<dbReference type="SUPFAM" id="SSF53098">
    <property type="entry name" value="Ribonuclease H-like"/>
    <property type="match status" value="1"/>
</dbReference>
<evidence type="ECO:0000313" key="19">
    <source>
        <dbReference type="Proteomes" id="UP000076400"/>
    </source>
</evidence>
<reference evidence="18 19" key="1">
    <citation type="submission" date="2015-12" db="EMBL/GenBank/DDBJ databases">
        <title>Genome sequence of Oceanibaculum pacificum MCCC 1A02656.</title>
        <authorList>
            <person name="Lu L."/>
            <person name="Lai Q."/>
            <person name="Shao Z."/>
            <person name="Qian P."/>
        </authorList>
    </citation>
    <scope>NUCLEOTIDE SEQUENCE [LARGE SCALE GENOMIC DNA]</scope>
    <source>
        <strain evidence="18 19">MCCC 1A02656</strain>
    </source>
</reference>
<dbReference type="HAMAP" id="MF_00052_B">
    <property type="entry name" value="RNase_HII_B"/>
    <property type="match status" value="1"/>
</dbReference>
<evidence type="ECO:0000256" key="14">
    <source>
        <dbReference type="HAMAP-Rule" id="MF_00052"/>
    </source>
</evidence>
<comment type="similarity">
    <text evidence="5 14 16">Belongs to the RNase HII family.</text>
</comment>
<dbReference type="CDD" id="cd07182">
    <property type="entry name" value="RNase_HII_bacteria_HII_like"/>
    <property type="match status" value="1"/>
</dbReference>
<evidence type="ECO:0000256" key="13">
    <source>
        <dbReference type="ARBA" id="ARBA00023211"/>
    </source>
</evidence>
<dbReference type="GO" id="GO:0030145">
    <property type="term" value="F:manganese ion binding"/>
    <property type="evidence" value="ECO:0007669"/>
    <property type="project" value="UniProtKB-UniRule"/>
</dbReference>
<feature type="binding site" evidence="14 15">
    <location>
        <position position="19"/>
    </location>
    <ligand>
        <name>a divalent metal cation</name>
        <dbReference type="ChEBI" id="CHEBI:60240"/>
    </ligand>
</feature>
<dbReference type="NCBIfam" id="NF000595">
    <property type="entry name" value="PRK00015.1-3"/>
    <property type="match status" value="1"/>
</dbReference>
<dbReference type="PANTHER" id="PTHR10954:SF18">
    <property type="entry name" value="RIBONUCLEASE HII"/>
    <property type="match status" value="1"/>
</dbReference>
<protein>
    <recommendedName>
        <fullName evidence="7 14">Ribonuclease HII</fullName>
        <shortName evidence="14">RNase HII</shortName>
        <ecNumber evidence="6 14">3.1.26.4</ecNumber>
    </recommendedName>
</protein>
<proteinExistence type="inferred from homology"/>
<dbReference type="InterPro" id="IPR022898">
    <property type="entry name" value="RNase_HII"/>
</dbReference>
<comment type="cofactor">
    <cofactor evidence="14 15">
        <name>Mn(2+)</name>
        <dbReference type="ChEBI" id="CHEBI:29035"/>
    </cofactor>
    <cofactor evidence="14 15">
        <name>Mg(2+)</name>
        <dbReference type="ChEBI" id="CHEBI:18420"/>
    </cofactor>
    <text evidence="14 15">Manganese or magnesium. Binds 1 divalent metal ion per monomer in the absence of substrate. May bind a second metal ion after substrate binding.</text>
</comment>
<evidence type="ECO:0000259" key="17">
    <source>
        <dbReference type="PROSITE" id="PS51975"/>
    </source>
</evidence>
<dbReference type="EC" id="3.1.26.4" evidence="6 14"/>
<dbReference type="GO" id="GO:0005737">
    <property type="term" value="C:cytoplasm"/>
    <property type="evidence" value="ECO:0007669"/>
    <property type="project" value="UniProtKB-SubCell"/>
</dbReference>
<keyword evidence="8 14" id="KW-0963">Cytoplasm</keyword>
<evidence type="ECO:0000256" key="10">
    <source>
        <dbReference type="ARBA" id="ARBA00022723"/>
    </source>
</evidence>
<evidence type="ECO:0000256" key="4">
    <source>
        <dbReference type="ARBA" id="ARBA00004496"/>
    </source>
</evidence>
<name>A0A154WH46_9PROT</name>
<evidence type="ECO:0000256" key="9">
    <source>
        <dbReference type="ARBA" id="ARBA00022722"/>
    </source>
</evidence>
<dbReference type="Proteomes" id="UP000076400">
    <property type="component" value="Unassembled WGS sequence"/>
</dbReference>
<keyword evidence="11 14" id="KW-0255">Endonuclease</keyword>
<dbReference type="OrthoDB" id="9803420at2"/>
<dbReference type="EMBL" id="LPXN01000001">
    <property type="protein sequence ID" value="KZD12864.1"/>
    <property type="molecule type" value="Genomic_DNA"/>
</dbReference>
<evidence type="ECO:0000256" key="6">
    <source>
        <dbReference type="ARBA" id="ARBA00012180"/>
    </source>
</evidence>
<keyword evidence="10 14" id="KW-0479">Metal-binding</keyword>
<comment type="catalytic activity">
    <reaction evidence="1 14 15 16">
        <text>Endonucleolytic cleavage to 5'-phosphomonoester.</text>
        <dbReference type="EC" id="3.1.26.4"/>
    </reaction>
</comment>
<evidence type="ECO:0000256" key="12">
    <source>
        <dbReference type="ARBA" id="ARBA00022801"/>
    </source>
</evidence>
<feature type="domain" description="RNase H type-2" evidence="17">
    <location>
        <begin position="12"/>
        <end position="204"/>
    </location>
</feature>
<feature type="binding site" evidence="14 15">
    <location>
        <position position="113"/>
    </location>
    <ligand>
        <name>a divalent metal cation</name>
        <dbReference type="ChEBI" id="CHEBI:60240"/>
    </ligand>
</feature>
<evidence type="ECO:0000256" key="7">
    <source>
        <dbReference type="ARBA" id="ARBA00019179"/>
    </source>
</evidence>
<dbReference type="STRING" id="580166.AUP43_00555"/>